<sequence>MPTIQQLPVTTTVGNQDELLLSQNGQTVGITVGTFLAGTQPAITVASGSLLGRVSVGPGGPEQVVPGTGLLLQSGSLAADGADHATYAEQTALTLTDEVILNSSGTPKRLLLPLLRGLFAGGSNVTIDQNGTISATGNGQPGAPGAPGAGISVGVGAPQGTPTVTGSSYVDVATGNLYLAAGTDWSKVGNIAGPAGPQGPEGPPGATGPGGPIGPAGPSGPQGPVGLAGPAGATGVPGPAGSNGLSLRSGSGAPATGLGADGDTYVDTASGNLYVRSAGQWARTANITGPSGPAGPAGPGVTITGLPQVSALAAGDLVGVSQAGGDHAITYADFLDGQTIDEAQAALVAADTDTLLVGQGGSTLLRQTFSGVWSWISGKLPGYRRPVVELTASTTLDVTVHNGRLLVCSLPLTLTASPSTMGSGFVCDVINTSTGAILLSGMTTSSGTASIPAGQAARLYVVTYSGGTMVYASLAGGAVGVLPGAPTAVAAGTVTAGSVALGWTAPVSGQATGYIVQYRVTGTLSWSQMTTSGTAAVVSGLNPATRYDIEVIASNATGTGPASGLMQVTTLATVAAVPAQVTGVAFGPVTASSLAVAWSPASGATSYVLQYRVTGSGTWLTSQTGIAGTSATISGLASTTGYDVQVAGVGAGGQGPFSAVMSATTSATSLAQVTGLTAGTVTASSIPLSWTAVAGATGYVVQYAPHGTTSFTSVSVAGTSATLNGLSAATSYDIEVNATGASSQGPASAVLTVATAAATAASPPQTTGATTVTAGPYWPQSTGPFTPGSGTTGVNATFTPAGSFATVQFGLSSSNTTPPTTWAVGSLISGTTYGAFVTIPATAGSYYIWAEALATSGAITGLLISTTASVVVQ</sequence>
<proteinExistence type="predicted"/>
<dbReference type="InterPro" id="IPR036116">
    <property type="entry name" value="FN3_sf"/>
</dbReference>
<dbReference type="InterPro" id="IPR050991">
    <property type="entry name" value="ECM_Regulatory_Proteins"/>
</dbReference>
<dbReference type="EMBL" id="BANB01000086">
    <property type="protein sequence ID" value="GAN76345.1"/>
    <property type="molecule type" value="Genomic_DNA"/>
</dbReference>
<protein>
    <recommendedName>
        <fullName evidence="3">Fibronectin type-III domain-containing protein</fullName>
    </recommendedName>
</protein>
<accession>A0A0D6P3K9</accession>
<feature type="compositionally biased region" description="Gly residues" evidence="2">
    <location>
        <begin position="205"/>
        <end position="214"/>
    </location>
</feature>
<feature type="domain" description="Fibronectin type-III" evidence="3">
    <location>
        <begin position="485"/>
        <end position="573"/>
    </location>
</feature>
<feature type="compositionally biased region" description="Gly residues" evidence="2">
    <location>
        <begin position="139"/>
        <end position="153"/>
    </location>
</feature>
<evidence type="ECO:0000256" key="2">
    <source>
        <dbReference type="SAM" id="MobiDB-lite"/>
    </source>
</evidence>
<dbReference type="Gene3D" id="2.60.40.10">
    <property type="entry name" value="Immunoglobulins"/>
    <property type="match status" value="3"/>
</dbReference>
<dbReference type="CDD" id="cd00063">
    <property type="entry name" value="FN3"/>
    <property type="match status" value="3"/>
</dbReference>
<dbReference type="InterPro" id="IPR008160">
    <property type="entry name" value="Collagen"/>
</dbReference>
<dbReference type="InterPro" id="IPR013783">
    <property type="entry name" value="Ig-like_fold"/>
</dbReference>
<gene>
    <name evidence="4" type="ORF">Asru_0086_21</name>
</gene>
<evidence type="ECO:0000256" key="1">
    <source>
        <dbReference type="ARBA" id="ARBA00022737"/>
    </source>
</evidence>
<keyword evidence="1" id="KW-0677">Repeat</keyword>
<dbReference type="Pfam" id="PF01391">
    <property type="entry name" value="Collagen"/>
    <property type="match status" value="1"/>
</dbReference>
<dbReference type="OrthoDB" id="7273921at2"/>
<dbReference type="PROSITE" id="PS50853">
    <property type="entry name" value="FN3"/>
    <property type="match status" value="3"/>
</dbReference>
<dbReference type="InterPro" id="IPR003961">
    <property type="entry name" value="FN3_dom"/>
</dbReference>
<dbReference type="PANTHER" id="PTHR46708:SF2">
    <property type="entry name" value="FIBRONECTIN TYPE-III DOMAIN-CONTAINING PROTEIN"/>
    <property type="match status" value="1"/>
</dbReference>
<evidence type="ECO:0000313" key="5">
    <source>
        <dbReference type="Proteomes" id="UP000032680"/>
    </source>
</evidence>
<evidence type="ECO:0000259" key="3">
    <source>
        <dbReference type="PROSITE" id="PS50853"/>
    </source>
</evidence>
<dbReference type="PRINTS" id="PR00014">
    <property type="entry name" value="FNTYPEIII"/>
</dbReference>
<name>A0A0D6P3K9_9PROT</name>
<comment type="caution">
    <text evidence="4">The sequence shown here is derived from an EMBL/GenBank/DDBJ whole genome shotgun (WGS) entry which is preliminary data.</text>
</comment>
<feature type="region of interest" description="Disordered" evidence="2">
    <location>
        <begin position="190"/>
        <end position="249"/>
    </location>
</feature>
<reference evidence="4 5" key="1">
    <citation type="submission" date="2012-11" db="EMBL/GenBank/DDBJ databases">
        <title>Whole genome sequence of Acidisphaera rubrifaciens HS-AP3.</title>
        <authorList>
            <person name="Azuma Y."/>
            <person name="Higashiura N."/>
            <person name="Hirakawa H."/>
            <person name="Matsushita K."/>
        </authorList>
    </citation>
    <scope>NUCLEOTIDE SEQUENCE [LARGE SCALE GENOMIC DNA]</scope>
    <source>
        <strain evidence="4 5">HS-AP3</strain>
    </source>
</reference>
<feature type="domain" description="Fibronectin type-III" evidence="3">
    <location>
        <begin position="577"/>
        <end position="668"/>
    </location>
</feature>
<dbReference type="PANTHER" id="PTHR46708">
    <property type="entry name" value="TENASCIN"/>
    <property type="match status" value="1"/>
</dbReference>
<keyword evidence="5" id="KW-1185">Reference proteome</keyword>
<dbReference type="Proteomes" id="UP000032680">
    <property type="component" value="Unassembled WGS sequence"/>
</dbReference>
<organism evidence="4 5">
    <name type="scientific">Acidisphaera rubrifaciens HS-AP3</name>
    <dbReference type="NCBI Taxonomy" id="1231350"/>
    <lineage>
        <taxon>Bacteria</taxon>
        <taxon>Pseudomonadati</taxon>
        <taxon>Pseudomonadota</taxon>
        <taxon>Alphaproteobacteria</taxon>
        <taxon>Acetobacterales</taxon>
        <taxon>Acetobacteraceae</taxon>
        <taxon>Acidisphaera</taxon>
    </lineage>
</organism>
<dbReference type="RefSeq" id="WP_084623201.1">
    <property type="nucleotide sequence ID" value="NZ_BANB01000086.1"/>
</dbReference>
<feature type="region of interest" description="Disordered" evidence="2">
    <location>
        <begin position="131"/>
        <end position="154"/>
    </location>
</feature>
<dbReference type="SUPFAM" id="SSF49265">
    <property type="entry name" value="Fibronectin type III"/>
    <property type="match status" value="2"/>
</dbReference>
<dbReference type="SMART" id="SM00060">
    <property type="entry name" value="FN3"/>
    <property type="match status" value="3"/>
</dbReference>
<feature type="compositionally biased region" description="Low complexity" evidence="2">
    <location>
        <begin position="222"/>
        <end position="249"/>
    </location>
</feature>
<feature type="domain" description="Fibronectin type-III" evidence="3">
    <location>
        <begin position="672"/>
        <end position="758"/>
    </location>
</feature>
<dbReference type="Pfam" id="PF00041">
    <property type="entry name" value="fn3"/>
    <property type="match status" value="3"/>
</dbReference>
<dbReference type="AlphaFoldDB" id="A0A0D6P3K9"/>
<evidence type="ECO:0000313" key="4">
    <source>
        <dbReference type="EMBL" id="GAN76345.1"/>
    </source>
</evidence>